<dbReference type="EMBL" id="DTHG01000083">
    <property type="protein sequence ID" value="HGW92225.1"/>
    <property type="molecule type" value="Genomic_DNA"/>
</dbReference>
<dbReference type="PANTHER" id="PTHR33531">
    <property type="entry name" value="RUBRERYTHRIN SUBFAMILY"/>
    <property type="match status" value="1"/>
</dbReference>
<name>A0A7C4YGD9_UNCW3</name>
<dbReference type="Gene3D" id="1.20.1260.10">
    <property type="match status" value="1"/>
</dbReference>
<sequence>MKDKLKILEEAINMEVAGKEYYSECAKKIKNILGKKIFEKLVEYEDNHIVKIKEVYQKISNDEKIDTIILSEKHLDSKNIFKDELKMIDKNIIPDASDLDALKEGMRLEDKSETYYTKLAKETDDPFEKRFYLALAFEEKEHYMLLFDTYQYLKNPSLWFFEKEGETLDVY</sequence>
<dbReference type="PANTHER" id="PTHR33531:SF7">
    <property type="entry name" value="HYPOTHETICAL MEMBRANE PROTEIN, CONSERVED"/>
    <property type="match status" value="1"/>
</dbReference>
<evidence type="ECO:0000313" key="2">
    <source>
        <dbReference type="EMBL" id="HGW92225.1"/>
    </source>
</evidence>
<dbReference type="InterPro" id="IPR012347">
    <property type="entry name" value="Ferritin-like"/>
</dbReference>
<dbReference type="AlphaFoldDB" id="A0A7C4YGD9"/>
<comment type="caution">
    <text evidence="2">The sequence shown here is derived from an EMBL/GenBank/DDBJ whole genome shotgun (WGS) entry which is preliminary data.</text>
</comment>
<protein>
    <recommendedName>
        <fullName evidence="1">Rubrerythrin diiron-binding domain-containing protein</fullName>
    </recommendedName>
</protein>
<reference evidence="2" key="1">
    <citation type="journal article" date="2020" name="mSystems">
        <title>Genome- and Community-Level Interaction Insights into Carbon Utilization and Element Cycling Functions of Hydrothermarchaeota in Hydrothermal Sediment.</title>
        <authorList>
            <person name="Zhou Z."/>
            <person name="Liu Y."/>
            <person name="Xu W."/>
            <person name="Pan J."/>
            <person name="Luo Z.H."/>
            <person name="Li M."/>
        </authorList>
    </citation>
    <scope>NUCLEOTIDE SEQUENCE [LARGE SCALE GENOMIC DNA]</scope>
    <source>
        <strain evidence="2">SpSt-780</strain>
    </source>
</reference>
<dbReference type="InterPro" id="IPR009078">
    <property type="entry name" value="Ferritin-like_SF"/>
</dbReference>
<accession>A0A7C4YGD9</accession>
<dbReference type="CDD" id="cd01045">
    <property type="entry name" value="Ferritin_like_AB"/>
    <property type="match status" value="1"/>
</dbReference>
<dbReference type="Pfam" id="PF02915">
    <property type="entry name" value="Rubrerythrin"/>
    <property type="match status" value="1"/>
</dbReference>
<organism evidence="2">
    <name type="scientific">candidate division WOR-3 bacterium</name>
    <dbReference type="NCBI Taxonomy" id="2052148"/>
    <lineage>
        <taxon>Bacteria</taxon>
        <taxon>Bacteria division WOR-3</taxon>
    </lineage>
</organism>
<evidence type="ECO:0000259" key="1">
    <source>
        <dbReference type="Pfam" id="PF02915"/>
    </source>
</evidence>
<dbReference type="InterPro" id="IPR003251">
    <property type="entry name" value="Rr_diiron-bd_dom"/>
</dbReference>
<gene>
    <name evidence="2" type="ORF">ENV67_06785</name>
</gene>
<dbReference type="GO" id="GO:0046872">
    <property type="term" value="F:metal ion binding"/>
    <property type="evidence" value="ECO:0007669"/>
    <property type="project" value="InterPro"/>
</dbReference>
<dbReference type="GO" id="GO:0016491">
    <property type="term" value="F:oxidoreductase activity"/>
    <property type="evidence" value="ECO:0007669"/>
    <property type="project" value="InterPro"/>
</dbReference>
<feature type="domain" description="Rubrerythrin diiron-binding" evidence="1">
    <location>
        <begin position="6"/>
        <end position="146"/>
    </location>
</feature>
<dbReference type="SUPFAM" id="SSF47240">
    <property type="entry name" value="Ferritin-like"/>
    <property type="match status" value="1"/>
</dbReference>
<proteinExistence type="predicted"/>